<dbReference type="AlphaFoldDB" id="A0A1H9SKP0"/>
<dbReference type="Proteomes" id="UP000198571">
    <property type="component" value="Unassembled WGS sequence"/>
</dbReference>
<sequence>MEKQTKKWVISGSVLSVIAGSIFVASNKKTREGVTDFVSTASSQTKHWFQVINENRDTVVQQLRSSGDKISAIVDSASDDVEKLVETSKSLKAHVFDLLEAVQDSTEEIKGLKSKFEERETIEAETTMDPDPEALLPPDTGQKKLEE</sequence>
<evidence type="ECO:0008006" key="4">
    <source>
        <dbReference type="Google" id="ProtNLM"/>
    </source>
</evidence>
<dbReference type="OrthoDB" id="2863767at2"/>
<accession>A0A1H9SKP0</accession>
<organism evidence="2 3">
    <name type="scientific">Salipaludibacillus aurantiacus</name>
    <dbReference type="NCBI Taxonomy" id="1601833"/>
    <lineage>
        <taxon>Bacteria</taxon>
        <taxon>Bacillati</taxon>
        <taxon>Bacillota</taxon>
        <taxon>Bacilli</taxon>
        <taxon>Bacillales</taxon>
        <taxon>Bacillaceae</taxon>
    </lineage>
</organism>
<dbReference type="RefSeq" id="WP_093049168.1">
    <property type="nucleotide sequence ID" value="NZ_FOGT01000004.1"/>
</dbReference>
<reference evidence="3" key="1">
    <citation type="submission" date="2016-10" db="EMBL/GenBank/DDBJ databases">
        <authorList>
            <person name="Varghese N."/>
            <person name="Submissions S."/>
        </authorList>
    </citation>
    <scope>NUCLEOTIDE SEQUENCE [LARGE SCALE GENOMIC DNA]</scope>
    <source>
        <strain evidence="3">S9</strain>
    </source>
</reference>
<evidence type="ECO:0000256" key="1">
    <source>
        <dbReference type="SAM" id="MobiDB-lite"/>
    </source>
</evidence>
<dbReference type="STRING" id="1601833.SAMN05518684_104247"/>
<keyword evidence="3" id="KW-1185">Reference proteome</keyword>
<feature type="region of interest" description="Disordered" evidence="1">
    <location>
        <begin position="117"/>
        <end position="147"/>
    </location>
</feature>
<evidence type="ECO:0000313" key="2">
    <source>
        <dbReference type="EMBL" id="SER84913.1"/>
    </source>
</evidence>
<protein>
    <recommendedName>
        <fullName evidence="4">Gas vesicle protein</fullName>
    </recommendedName>
</protein>
<dbReference type="EMBL" id="FOGT01000004">
    <property type="protein sequence ID" value="SER84913.1"/>
    <property type="molecule type" value="Genomic_DNA"/>
</dbReference>
<proteinExistence type="predicted"/>
<evidence type="ECO:0000313" key="3">
    <source>
        <dbReference type="Proteomes" id="UP000198571"/>
    </source>
</evidence>
<name>A0A1H9SKP0_9BACI</name>
<gene>
    <name evidence="2" type="ORF">SAMN05518684_104247</name>
</gene>